<evidence type="ECO:0000256" key="3">
    <source>
        <dbReference type="ARBA" id="ARBA00023778"/>
    </source>
</evidence>
<dbReference type="PANTHER" id="PTHR44186">
    <property type="match status" value="1"/>
</dbReference>
<dbReference type="GO" id="GO:0036064">
    <property type="term" value="C:ciliary basal body"/>
    <property type="evidence" value="ECO:0007669"/>
    <property type="project" value="TreeGrafter"/>
</dbReference>
<gene>
    <name evidence="6" type="ORF">TSAR_006676</name>
</gene>
<feature type="region of interest" description="Disordered" evidence="5">
    <location>
        <begin position="1"/>
        <end position="32"/>
    </location>
</feature>
<evidence type="ECO:0000256" key="4">
    <source>
        <dbReference type="PROSITE-ProRule" id="PRU00339"/>
    </source>
</evidence>
<dbReference type="PROSITE" id="PS50005">
    <property type="entry name" value="TPR"/>
    <property type="match status" value="2"/>
</dbReference>
<protein>
    <submittedName>
        <fullName evidence="6">Uncharacterized protein</fullName>
    </submittedName>
</protein>
<evidence type="ECO:0000313" key="6">
    <source>
        <dbReference type="EMBL" id="OXU25104.1"/>
    </source>
</evidence>
<dbReference type="Pfam" id="PF14559">
    <property type="entry name" value="TPR_19"/>
    <property type="match status" value="1"/>
</dbReference>
<dbReference type="STRING" id="543379.A0A232F2X7"/>
<dbReference type="InterPro" id="IPR011990">
    <property type="entry name" value="TPR-like_helical_dom_sf"/>
</dbReference>
<feature type="compositionally biased region" description="Polar residues" evidence="5">
    <location>
        <begin position="1"/>
        <end position="21"/>
    </location>
</feature>
<feature type="repeat" description="TPR" evidence="4">
    <location>
        <begin position="142"/>
        <end position="175"/>
    </location>
</feature>
<keyword evidence="1" id="KW-0677">Repeat</keyword>
<reference evidence="6 7" key="1">
    <citation type="journal article" date="2017" name="Curr. Biol.">
        <title>The Evolution of Venom by Co-option of Single-Copy Genes.</title>
        <authorList>
            <person name="Martinson E.O."/>
            <person name="Mrinalini"/>
            <person name="Kelkar Y.D."/>
            <person name="Chang C.H."/>
            <person name="Werren J.H."/>
        </authorList>
    </citation>
    <scope>NUCLEOTIDE SEQUENCE [LARGE SCALE GENOMIC DNA]</scope>
    <source>
        <strain evidence="6 7">Alberta</strain>
        <tissue evidence="6">Whole body</tissue>
    </source>
</reference>
<dbReference type="OrthoDB" id="309339at2759"/>
<dbReference type="InterPro" id="IPR019734">
    <property type="entry name" value="TPR_rpt"/>
</dbReference>
<comment type="caution">
    <text evidence="6">The sequence shown here is derived from an EMBL/GenBank/DDBJ whole genome shotgun (WGS) entry which is preliminary data.</text>
</comment>
<evidence type="ECO:0000256" key="1">
    <source>
        <dbReference type="ARBA" id="ARBA00022737"/>
    </source>
</evidence>
<dbReference type="Pfam" id="PF13181">
    <property type="entry name" value="TPR_8"/>
    <property type="match status" value="1"/>
</dbReference>
<dbReference type="SUPFAM" id="SSF48452">
    <property type="entry name" value="TPR-like"/>
    <property type="match status" value="2"/>
</dbReference>
<evidence type="ECO:0000256" key="2">
    <source>
        <dbReference type="ARBA" id="ARBA00022803"/>
    </source>
</evidence>
<dbReference type="SMART" id="SM00028">
    <property type="entry name" value="TPR"/>
    <property type="match status" value="7"/>
</dbReference>
<dbReference type="Gene3D" id="1.25.40.10">
    <property type="entry name" value="Tetratricopeptide repeat domain"/>
    <property type="match status" value="2"/>
</dbReference>
<keyword evidence="7" id="KW-1185">Reference proteome</keyword>
<dbReference type="GO" id="GO:0061512">
    <property type="term" value="P:protein localization to cilium"/>
    <property type="evidence" value="ECO:0007669"/>
    <property type="project" value="TreeGrafter"/>
</dbReference>
<evidence type="ECO:0000256" key="5">
    <source>
        <dbReference type="SAM" id="MobiDB-lite"/>
    </source>
</evidence>
<accession>A0A232F2X7</accession>
<dbReference type="Pfam" id="PF13432">
    <property type="entry name" value="TPR_16"/>
    <property type="match status" value="1"/>
</dbReference>
<dbReference type="PANTHER" id="PTHR44186:SF1">
    <property type="entry name" value="BARDET-BIEDL SYNDROME 4 PROTEIN"/>
    <property type="match status" value="1"/>
</dbReference>
<sequence length="466" mass="52373">MENNALSNGRVHQQETTTTVQRFRANRPRKAPSEIPAVESKNWLLHRHYTRHEYRICKALIEKELKEHAERTEYPNYLKGLILRKEGRVQDSLDCFQKCYNVNPTNVNNAKQIAKSLFLLGDHKRAIEVFLEAEKMVDSPDWEIHYNLGECYMRANQLENAKNHLLTATELTKNESPYFALVKLYVMQDRIIDAVSVYTEALYAVPESEEIATELGLMYLGLGDTKRAFQQFGTALAQSANYAKATLPMAYVMQSHGEFDVAFSKYKIAAQSMPESWALWNNVGMCLYGKQKYVSAITCLKRAHYLNPLALPAACNLGIVYLATGQPASAAIYLCAAVAAGPNSAMPYLLLGLALKRLEDLEGAERALEKAHTLAPQDPQVLINYAVVLDAGRKEERAREMLGVLSDVAGLIDVESQITKMAKQLAAKLQTDDKSFSPLFAEEERTLTEDESEKLINKQTKNSIKL</sequence>
<name>A0A232F2X7_9HYME</name>
<dbReference type="EMBL" id="NNAY01001108">
    <property type="protein sequence ID" value="OXU25104.1"/>
    <property type="molecule type" value="Genomic_DNA"/>
</dbReference>
<dbReference type="GO" id="GO:0060271">
    <property type="term" value="P:cilium assembly"/>
    <property type="evidence" value="ECO:0007669"/>
    <property type="project" value="TreeGrafter"/>
</dbReference>
<proteinExistence type="inferred from homology"/>
<evidence type="ECO:0000313" key="7">
    <source>
        <dbReference type="Proteomes" id="UP000215335"/>
    </source>
</evidence>
<feature type="repeat" description="TPR" evidence="4">
    <location>
        <begin position="345"/>
        <end position="378"/>
    </location>
</feature>
<dbReference type="Proteomes" id="UP000215335">
    <property type="component" value="Unassembled WGS sequence"/>
</dbReference>
<dbReference type="AlphaFoldDB" id="A0A232F2X7"/>
<organism evidence="6 7">
    <name type="scientific">Trichomalopsis sarcophagae</name>
    <dbReference type="NCBI Taxonomy" id="543379"/>
    <lineage>
        <taxon>Eukaryota</taxon>
        <taxon>Metazoa</taxon>
        <taxon>Ecdysozoa</taxon>
        <taxon>Arthropoda</taxon>
        <taxon>Hexapoda</taxon>
        <taxon>Insecta</taxon>
        <taxon>Pterygota</taxon>
        <taxon>Neoptera</taxon>
        <taxon>Endopterygota</taxon>
        <taxon>Hymenoptera</taxon>
        <taxon>Apocrita</taxon>
        <taxon>Proctotrupomorpha</taxon>
        <taxon>Chalcidoidea</taxon>
        <taxon>Pteromalidae</taxon>
        <taxon>Pteromalinae</taxon>
        <taxon>Trichomalopsis</taxon>
    </lineage>
</organism>
<comment type="similarity">
    <text evidence="3">Belongs to the BBS4 family.</text>
</comment>
<keyword evidence="2 4" id="KW-0802">TPR repeat</keyword>